<dbReference type="WBParaSite" id="Hba_01171">
    <property type="protein sequence ID" value="Hba_01171"/>
    <property type="gene ID" value="Hba_01171"/>
</dbReference>
<evidence type="ECO:0000313" key="1">
    <source>
        <dbReference type="Proteomes" id="UP000095283"/>
    </source>
</evidence>
<reference evidence="2" key="1">
    <citation type="submission" date="2016-11" db="UniProtKB">
        <authorList>
            <consortium name="WormBaseParasite"/>
        </authorList>
    </citation>
    <scope>IDENTIFICATION</scope>
</reference>
<sequence length="141" mass="16639">MDTDFILFIFTYDFRHSESLYNPQDLRPVFSTGSPLKTSSTFINRQIAPGVSERQKLNNYWIFSSRLVLDQSRVGLTILLVYAVECQCLCFGMNVEPFDHNVRIYVNGYLYRYLSNTLIFVPLFKINHRQFFVFSICCLKY</sequence>
<proteinExistence type="predicted"/>
<accession>A0A1I7W947</accession>
<protein>
    <submittedName>
        <fullName evidence="2">Ovule protein</fullName>
    </submittedName>
</protein>
<evidence type="ECO:0000313" key="2">
    <source>
        <dbReference type="WBParaSite" id="Hba_01171"/>
    </source>
</evidence>
<keyword evidence="1" id="KW-1185">Reference proteome</keyword>
<dbReference type="Proteomes" id="UP000095283">
    <property type="component" value="Unplaced"/>
</dbReference>
<name>A0A1I7W947_HETBA</name>
<organism evidence="1 2">
    <name type="scientific">Heterorhabditis bacteriophora</name>
    <name type="common">Entomopathogenic nematode worm</name>
    <dbReference type="NCBI Taxonomy" id="37862"/>
    <lineage>
        <taxon>Eukaryota</taxon>
        <taxon>Metazoa</taxon>
        <taxon>Ecdysozoa</taxon>
        <taxon>Nematoda</taxon>
        <taxon>Chromadorea</taxon>
        <taxon>Rhabditida</taxon>
        <taxon>Rhabditina</taxon>
        <taxon>Rhabditomorpha</taxon>
        <taxon>Strongyloidea</taxon>
        <taxon>Heterorhabditidae</taxon>
        <taxon>Heterorhabditis</taxon>
    </lineage>
</organism>
<dbReference type="AlphaFoldDB" id="A0A1I7W947"/>